<gene>
    <name evidence="1" type="ORF">MCOR_35748</name>
</gene>
<name>A0A6J8D222_MYTCO</name>
<evidence type="ECO:0000313" key="1">
    <source>
        <dbReference type="EMBL" id="CAC5401687.1"/>
    </source>
</evidence>
<organism evidence="1 2">
    <name type="scientific">Mytilus coruscus</name>
    <name type="common">Sea mussel</name>
    <dbReference type="NCBI Taxonomy" id="42192"/>
    <lineage>
        <taxon>Eukaryota</taxon>
        <taxon>Metazoa</taxon>
        <taxon>Spiralia</taxon>
        <taxon>Lophotrochozoa</taxon>
        <taxon>Mollusca</taxon>
        <taxon>Bivalvia</taxon>
        <taxon>Autobranchia</taxon>
        <taxon>Pteriomorphia</taxon>
        <taxon>Mytilida</taxon>
        <taxon>Mytiloidea</taxon>
        <taxon>Mytilidae</taxon>
        <taxon>Mytilinae</taxon>
        <taxon>Mytilus</taxon>
    </lineage>
</organism>
<dbReference type="AlphaFoldDB" id="A0A6J8D222"/>
<dbReference type="Proteomes" id="UP000507470">
    <property type="component" value="Unassembled WGS sequence"/>
</dbReference>
<accession>A0A6J8D222</accession>
<protein>
    <recommendedName>
        <fullName evidence="3">DZIP3-like HEPN domain-containing protein</fullName>
    </recommendedName>
</protein>
<sequence>MTCLGKINNFKMFSAQKKRENFYRISTIIVDHGKEVLILLLDNELNACNQTLEDFINLNQHEIYHLCFNRYTCCQCVNRKLALTTPASRVLHPDQLNILLDKNEQKLSCHNTKSVAQFCCCPAKATLTTKHLDLTLLRCLLINFASICPQNSNIRLAVDDLIGYRNKLYGHAQEARCAYTDYILYKNQIEIVILTIAKSCKKGNEMKQKLKDAEVRPLDETICQQYQNCLLYDIQRNEDIKTEINMIREQSRTSNDQIVQHILETENKINTNISSHNRTISAKMEEMQLNCARRDEILYERVHSNEVKFNEEVHKQNEAVMRIIEKEKEVLQVNHAELIGHLYQTELNIQSKTEETTEVSKLRKLDERKQNLIDQSNAIIQSHREDETFIKTYALEKGKRIIDKRNLLILLAKGGSENNIIVVEDLFGRSNVDFFEDYHRNILDILSNCLKKSKRLKMVFTIKNDPKCEENILEKHEIFLRKCIINLDFDSRLLDKERINILLSHMRHNSIIPCKSPFKVDICLDFEPFPCCSSGCTADVMELPCGKIQICTNTIYQCCMSDTYVGFPETCRMFCNDESLTFLGVAYFRNASKSLVDKINNLFTESFKKLSCRYPYSVLVYTALKCNFFDGNILGYHIEKDALFKRIFSIFDGKKTKIRKSLVKQAIRELKGGYLIESSRYSEFYEDWWSNPRGKAYMFKHQAVHDAVLISFGNECPEMLINLEICTLNFILQYIRPSLKFSALNSLVIHVDPELVVNTLCQFLEKDKPIDWKNVKIKGMSDPWNPPPIATTDENHFQEQRHICESVKYESNNDDSISLDAKSADSDCDMDVFENNDLESGRELSHLLSRRSSELIGEYIRKCIIERKYVSFVKMFLKRLASVSYSPDQITKFLNGLTRRGTCLMNLILHSNIIRDFALKYAEANVFCLIFRPKSSTIKHYKFYQLDDKSFEDKLIAIIDENKNYKIIAEIGNVLYKLEIEDENHEFVKRLLKTIFDKYNDTEDASKIRYIIDGMFSKGKRTDVVPHFREFLHNNLLTHGSIKTIIGLWETLNNETYKSSEMIDYTPLMVVLAEKFKAHILTGTDWEIGVDYKLQTQEYGECLFNLGMQIQDKKIIEELMKTLFDIHNIFLNNMSVYHFVSPNDIKFLIYLYNGITSYCTRIEDAKQMCPLGMEKLHCYISRYKLFVKKVREDLKHSNQSGNNQDTVVFILTLMNMSILHPDTSDDDNDDSDNDPNNV</sequence>
<dbReference type="OrthoDB" id="6129928at2759"/>
<dbReference type="EMBL" id="CACVKT020006449">
    <property type="protein sequence ID" value="CAC5401687.1"/>
    <property type="molecule type" value="Genomic_DNA"/>
</dbReference>
<evidence type="ECO:0008006" key="3">
    <source>
        <dbReference type="Google" id="ProtNLM"/>
    </source>
</evidence>
<reference evidence="1 2" key="1">
    <citation type="submission" date="2020-06" db="EMBL/GenBank/DDBJ databases">
        <authorList>
            <person name="Li R."/>
            <person name="Bekaert M."/>
        </authorList>
    </citation>
    <scope>NUCLEOTIDE SEQUENCE [LARGE SCALE GENOMIC DNA]</scope>
    <source>
        <strain evidence="2">wild</strain>
    </source>
</reference>
<proteinExistence type="predicted"/>
<evidence type="ECO:0000313" key="2">
    <source>
        <dbReference type="Proteomes" id="UP000507470"/>
    </source>
</evidence>
<keyword evidence="2" id="KW-1185">Reference proteome</keyword>